<feature type="chain" id="PRO_5018279904" evidence="1">
    <location>
        <begin position="23"/>
        <end position="226"/>
    </location>
</feature>
<dbReference type="AlphaFoldDB" id="A0A3M9MXP4"/>
<feature type="signal peptide" evidence="1">
    <location>
        <begin position="1"/>
        <end position="22"/>
    </location>
</feature>
<dbReference type="Proteomes" id="UP000271010">
    <property type="component" value="Unassembled WGS sequence"/>
</dbReference>
<evidence type="ECO:0000256" key="1">
    <source>
        <dbReference type="SAM" id="SignalP"/>
    </source>
</evidence>
<organism evidence="2 3">
    <name type="scientific">Rufibacter immobilis</name>
    <dbReference type="NCBI Taxonomy" id="1348778"/>
    <lineage>
        <taxon>Bacteria</taxon>
        <taxon>Pseudomonadati</taxon>
        <taxon>Bacteroidota</taxon>
        <taxon>Cytophagia</taxon>
        <taxon>Cytophagales</taxon>
        <taxon>Hymenobacteraceae</taxon>
        <taxon>Rufibacter</taxon>
    </lineage>
</organism>
<protein>
    <submittedName>
        <fullName evidence="2">DUF2490 domain-containing protein</fullName>
    </submittedName>
</protein>
<keyword evidence="1" id="KW-0732">Signal</keyword>
<reference evidence="2 3" key="1">
    <citation type="submission" date="2018-11" db="EMBL/GenBank/DDBJ databases">
        <title>Rufibacter latericius sp. nov., isolated from water in Baiyang Lake.</title>
        <authorList>
            <person name="Yang Y."/>
        </authorList>
    </citation>
    <scope>NUCLEOTIDE SEQUENCE [LARGE SCALE GENOMIC DNA]</scope>
    <source>
        <strain evidence="2 3">MCC P1</strain>
    </source>
</reference>
<dbReference type="InterPro" id="IPR019619">
    <property type="entry name" value="DUF2490"/>
</dbReference>
<gene>
    <name evidence="2" type="ORF">EFA69_12630</name>
</gene>
<evidence type="ECO:0000313" key="3">
    <source>
        <dbReference type="Proteomes" id="UP000271010"/>
    </source>
</evidence>
<sequence length="226" mass="26489">MKLRIGILGLLGGFLLATAATAQRGNVNHWLQYSGSYWINPQWVATANLQYRTYRPVKDPRTFFTGAELQYNFKKAPVSLLSGYAHLFNRNYLDLENTDYSHENRLYQQVSIRGQLWKASITHRYQVEERWLPQGYHTRFRYSVALRVPIGSPEREVRPWYGIFRNEVRVIVRDQPFDSNRVFGGVGYTFSKHFTLEGMWMSQLAGGGNHQHFTMFVLKHDFGRME</sequence>
<dbReference type="RefSeq" id="WP_123133397.1">
    <property type="nucleotide sequence ID" value="NZ_RJJE01000009.1"/>
</dbReference>
<evidence type="ECO:0000313" key="2">
    <source>
        <dbReference type="EMBL" id="RNI30321.1"/>
    </source>
</evidence>
<accession>A0A3M9MXP4</accession>
<dbReference type="OrthoDB" id="1118734at2"/>
<comment type="caution">
    <text evidence="2">The sequence shown here is derived from an EMBL/GenBank/DDBJ whole genome shotgun (WGS) entry which is preliminary data.</text>
</comment>
<proteinExistence type="predicted"/>
<dbReference type="Pfam" id="PF10677">
    <property type="entry name" value="DUF2490"/>
    <property type="match status" value="1"/>
</dbReference>
<dbReference type="SUPFAM" id="SSF56935">
    <property type="entry name" value="Porins"/>
    <property type="match status" value="1"/>
</dbReference>
<keyword evidence="3" id="KW-1185">Reference proteome</keyword>
<name>A0A3M9MXP4_9BACT</name>
<dbReference type="EMBL" id="RJJE01000009">
    <property type="protein sequence ID" value="RNI30321.1"/>
    <property type="molecule type" value="Genomic_DNA"/>
</dbReference>